<proteinExistence type="predicted"/>
<evidence type="ECO:0000313" key="3">
    <source>
        <dbReference type="EMBL" id="PSL24461.1"/>
    </source>
</evidence>
<sequence length="399" mass="43701">MFNSVILEVAIGIIFVYGLVSMICSAIREGIEAITKTRAAYLERGIRELLHDKDAQNIARSFFEHPMVNSLFTSDYTPGKNTKQPGLFDRGKHLPSYIPSKNFALALMDIAARGSKNNAVSSDPNSVAMTVASIRANILNIQNIPVQRAMLTALDTAHGDLDRLQQNLEKWFDSSMDRISGWYKRSTQWILFIIGLVVAVGLNINTIKIADYLYSNDDVRKLIVAQAENASKDSTFTQQSYTKARTDLDNLQLPLGWANGINPIADDNTDSNPWNSFFIYVLGWLLTAFAATLGAPFWFDMLNKIMVIRGTVKPSEKSPEEGSEDRQNDKPNTVTIQMAGANGMAATNAAKPSNGNGAVPAPQEGAVTDPESDVDTCLQETESITSDEDLPQAEGGISK</sequence>
<keyword evidence="2" id="KW-1133">Transmembrane helix</keyword>
<dbReference type="RefSeq" id="WP_106605020.1">
    <property type="nucleotide sequence ID" value="NZ_PYGK01000015.1"/>
</dbReference>
<keyword evidence="4" id="KW-1185">Reference proteome</keyword>
<dbReference type="Proteomes" id="UP000240978">
    <property type="component" value="Unassembled WGS sequence"/>
</dbReference>
<keyword evidence="2" id="KW-0472">Membrane</keyword>
<protein>
    <submittedName>
        <fullName evidence="3">Uncharacterized protein</fullName>
    </submittedName>
</protein>
<dbReference type="EMBL" id="PYGK01000015">
    <property type="protein sequence ID" value="PSL24461.1"/>
    <property type="molecule type" value="Genomic_DNA"/>
</dbReference>
<feature type="compositionally biased region" description="Low complexity" evidence="1">
    <location>
        <begin position="338"/>
        <end position="350"/>
    </location>
</feature>
<evidence type="ECO:0000256" key="1">
    <source>
        <dbReference type="SAM" id="MobiDB-lite"/>
    </source>
</evidence>
<organism evidence="3 4">
    <name type="scientific">Chitinophaga ginsengisoli</name>
    <dbReference type="NCBI Taxonomy" id="363837"/>
    <lineage>
        <taxon>Bacteria</taxon>
        <taxon>Pseudomonadati</taxon>
        <taxon>Bacteroidota</taxon>
        <taxon>Chitinophagia</taxon>
        <taxon>Chitinophagales</taxon>
        <taxon>Chitinophagaceae</taxon>
        <taxon>Chitinophaga</taxon>
    </lineage>
</organism>
<feature type="region of interest" description="Disordered" evidence="1">
    <location>
        <begin position="337"/>
        <end position="399"/>
    </location>
</feature>
<dbReference type="AlphaFoldDB" id="A0A2P8FRV7"/>
<comment type="caution">
    <text evidence="3">The sequence shown here is derived from an EMBL/GenBank/DDBJ whole genome shotgun (WGS) entry which is preliminary data.</text>
</comment>
<feature type="transmembrane region" description="Helical" evidence="2">
    <location>
        <begin position="6"/>
        <end position="27"/>
    </location>
</feature>
<keyword evidence="2" id="KW-0812">Transmembrane</keyword>
<reference evidence="3 4" key="1">
    <citation type="submission" date="2018-03" db="EMBL/GenBank/DDBJ databases">
        <title>Genomic Encyclopedia of Archaeal and Bacterial Type Strains, Phase II (KMG-II): from individual species to whole genera.</title>
        <authorList>
            <person name="Goeker M."/>
        </authorList>
    </citation>
    <scope>NUCLEOTIDE SEQUENCE [LARGE SCALE GENOMIC DNA]</scope>
    <source>
        <strain evidence="3 4">DSM 18107</strain>
    </source>
</reference>
<evidence type="ECO:0000256" key="2">
    <source>
        <dbReference type="SAM" id="Phobius"/>
    </source>
</evidence>
<evidence type="ECO:0000313" key="4">
    <source>
        <dbReference type="Proteomes" id="UP000240978"/>
    </source>
</evidence>
<feature type="transmembrane region" description="Helical" evidence="2">
    <location>
        <begin position="277"/>
        <end position="299"/>
    </location>
</feature>
<dbReference type="OrthoDB" id="6286374at2"/>
<feature type="transmembrane region" description="Helical" evidence="2">
    <location>
        <begin position="189"/>
        <end position="210"/>
    </location>
</feature>
<name>A0A2P8FRV7_9BACT</name>
<accession>A0A2P8FRV7</accession>
<gene>
    <name evidence="3" type="ORF">CLV42_11548</name>
</gene>